<dbReference type="AlphaFoldDB" id="A0A8S4PY85"/>
<feature type="compositionally biased region" description="Polar residues" evidence="1">
    <location>
        <begin position="48"/>
        <end position="68"/>
    </location>
</feature>
<accession>A0A8S4PY85</accession>
<name>A0A8S4PY85_OWEFU</name>
<feature type="compositionally biased region" description="Basic and acidic residues" evidence="1">
    <location>
        <begin position="11"/>
        <end position="26"/>
    </location>
</feature>
<dbReference type="EMBL" id="CAIIXF020000011">
    <property type="protein sequence ID" value="CAH1799257.1"/>
    <property type="molecule type" value="Genomic_DNA"/>
</dbReference>
<dbReference type="Proteomes" id="UP000749559">
    <property type="component" value="Unassembled WGS sequence"/>
</dbReference>
<evidence type="ECO:0000313" key="3">
    <source>
        <dbReference type="Proteomes" id="UP000749559"/>
    </source>
</evidence>
<sequence length="147" mass="16285">MIKSVLIPYDKYIRLENSTRKTEEGNNKTIDQSPTNTDKMDGGIGTRKPSQTKQVDSGSNDASTFSSENKLDAPSDSDFKEGTSSKQNHDTGLSTSDDDDDAIGMPSYTDNTPRFIYKRSATSYKVPGIPAKALKRPRKNKAKWLPF</sequence>
<protein>
    <submittedName>
        <fullName evidence="2">Uncharacterized protein</fullName>
    </submittedName>
</protein>
<keyword evidence="3" id="KW-1185">Reference proteome</keyword>
<reference evidence="2" key="1">
    <citation type="submission" date="2022-03" db="EMBL/GenBank/DDBJ databases">
        <authorList>
            <person name="Martin C."/>
        </authorList>
    </citation>
    <scope>NUCLEOTIDE SEQUENCE</scope>
</reference>
<organism evidence="2 3">
    <name type="scientific">Owenia fusiformis</name>
    <name type="common">Polychaete worm</name>
    <dbReference type="NCBI Taxonomy" id="6347"/>
    <lineage>
        <taxon>Eukaryota</taxon>
        <taxon>Metazoa</taxon>
        <taxon>Spiralia</taxon>
        <taxon>Lophotrochozoa</taxon>
        <taxon>Annelida</taxon>
        <taxon>Polychaeta</taxon>
        <taxon>Sedentaria</taxon>
        <taxon>Canalipalpata</taxon>
        <taxon>Sabellida</taxon>
        <taxon>Oweniida</taxon>
        <taxon>Oweniidae</taxon>
        <taxon>Owenia</taxon>
    </lineage>
</organism>
<feature type="region of interest" description="Disordered" evidence="1">
    <location>
        <begin position="1"/>
        <end position="114"/>
    </location>
</feature>
<proteinExistence type="predicted"/>
<evidence type="ECO:0000256" key="1">
    <source>
        <dbReference type="SAM" id="MobiDB-lite"/>
    </source>
</evidence>
<feature type="compositionally biased region" description="Basic and acidic residues" evidence="1">
    <location>
        <begin position="69"/>
        <end position="89"/>
    </location>
</feature>
<evidence type="ECO:0000313" key="2">
    <source>
        <dbReference type="EMBL" id="CAH1799257.1"/>
    </source>
</evidence>
<gene>
    <name evidence="2" type="ORF">OFUS_LOCUS23289</name>
</gene>
<feature type="compositionally biased region" description="Polar residues" evidence="1">
    <location>
        <begin position="27"/>
        <end position="37"/>
    </location>
</feature>
<comment type="caution">
    <text evidence="2">The sequence shown here is derived from an EMBL/GenBank/DDBJ whole genome shotgun (WGS) entry which is preliminary data.</text>
</comment>